<evidence type="ECO:0000313" key="2">
    <source>
        <dbReference type="EMBL" id="GAA3696685.1"/>
    </source>
</evidence>
<accession>A0ABP7CY79</accession>
<protein>
    <submittedName>
        <fullName evidence="2">Uncharacterized protein</fullName>
    </submittedName>
</protein>
<gene>
    <name evidence="2" type="ORF">GCM10022224_073060</name>
</gene>
<dbReference type="EMBL" id="BAAAZP010000149">
    <property type="protein sequence ID" value="GAA3696685.1"/>
    <property type="molecule type" value="Genomic_DNA"/>
</dbReference>
<keyword evidence="3" id="KW-1185">Reference proteome</keyword>
<sequence>MVGYGWLSPACHEGPGLPVATLQALNAPPKPRKPWRRGRMEALTDVLSALIPPVVVGGAFIYGVVKLVRSEAVGGRRNREDQPESHN</sequence>
<keyword evidence="1" id="KW-1133">Transmembrane helix</keyword>
<dbReference type="Proteomes" id="UP001500902">
    <property type="component" value="Unassembled WGS sequence"/>
</dbReference>
<organism evidence="2 3">
    <name type="scientific">Nonomuraea antimicrobica</name>
    <dbReference type="NCBI Taxonomy" id="561173"/>
    <lineage>
        <taxon>Bacteria</taxon>
        <taxon>Bacillati</taxon>
        <taxon>Actinomycetota</taxon>
        <taxon>Actinomycetes</taxon>
        <taxon>Streptosporangiales</taxon>
        <taxon>Streptosporangiaceae</taxon>
        <taxon>Nonomuraea</taxon>
    </lineage>
</organism>
<evidence type="ECO:0000313" key="3">
    <source>
        <dbReference type="Proteomes" id="UP001500902"/>
    </source>
</evidence>
<comment type="caution">
    <text evidence="2">The sequence shown here is derived from an EMBL/GenBank/DDBJ whole genome shotgun (WGS) entry which is preliminary data.</text>
</comment>
<reference evidence="3" key="1">
    <citation type="journal article" date="2019" name="Int. J. Syst. Evol. Microbiol.">
        <title>The Global Catalogue of Microorganisms (GCM) 10K type strain sequencing project: providing services to taxonomists for standard genome sequencing and annotation.</title>
        <authorList>
            <consortium name="The Broad Institute Genomics Platform"/>
            <consortium name="The Broad Institute Genome Sequencing Center for Infectious Disease"/>
            <person name="Wu L."/>
            <person name="Ma J."/>
        </authorList>
    </citation>
    <scope>NUCLEOTIDE SEQUENCE [LARGE SCALE GENOMIC DNA]</scope>
    <source>
        <strain evidence="3">JCM 16904</strain>
    </source>
</reference>
<evidence type="ECO:0000256" key="1">
    <source>
        <dbReference type="SAM" id="Phobius"/>
    </source>
</evidence>
<proteinExistence type="predicted"/>
<keyword evidence="1" id="KW-0812">Transmembrane</keyword>
<feature type="transmembrane region" description="Helical" evidence="1">
    <location>
        <begin position="42"/>
        <end position="65"/>
    </location>
</feature>
<name>A0ABP7CY79_9ACTN</name>
<keyword evidence="1" id="KW-0472">Membrane</keyword>